<dbReference type="AlphaFoldDB" id="A0A5J5HZL3"/>
<evidence type="ECO:0000313" key="3">
    <source>
        <dbReference type="EMBL" id="KAA9015086.1"/>
    </source>
</evidence>
<dbReference type="InterPro" id="IPR029058">
    <property type="entry name" value="AB_hydrolase_fold"/>
</dbReference>
<dbReference type="EMBL" id="VYQB01000011">
    <property type="protein sequence ID" value="KAA9015086.1"/>
    <property type="molecule type" value="Genomic_DNA"/>
</dbReference>
<reference evidence="5 6" key="1">
    <citation type="submission" date="2019-09" db="EMBL/GenBank/DDBJ databases">
        <authorList>
            <person name="Feng G."/>
        </authorList>
    </citation>
    <scope>NUCLEOTIDE SEQUENCE [LARGE SCALE GENOMIC DNA]</scope>
    <source>
        <strain evidence="4 5">KACC 19283</strain>
        <strain evidence="3 6">KACC 19284</strain>
    </source>
</reference>
<protein>
    <submittedName>
        <fullName evidence="4">Alpha/beta hydrolase</fullName>
    </submittedName>
</protein>
<feature type="domain" description="AB hydrolase-1" evidence="2">
    <location>
        <begin position="3"/>
        <end position="239"/>
    </location>
</feature>
<dbReference type="Proteomes" id="UP000325933">
    <property type="component" value="Unassembled WGS sequence"/>
</dbReference>
<dbReference type="Proteomes" id="UP000326364">
    <property type="component" value="Unassembled WGS sequence"/>
</dbReference>
<evidence type="ECO:0000259" key="2">
    <source>
        <dbReference type="Pfam" id="PF12697"/>
    </source>
</evidence>
<organism evidence="4 5">
    <name type="scientific">Sphingobium limneticum</name>
    <dbReference type="NCBI Taxonomy" id="1007511"/>
    <lineage>
        <taxon>Bacteria</taxon>
        <taxon>Pseudomonadati</taxon>
        <taxon>Pseudomonadota</taxon>
        <taxon>Alphaproteobacteria</taxon>
        <taxon>Sphingomonadales</taxon>
        <taxon>Sphingomonadaceae</taxon>
        <taxon>Sphingobium</taxon>
    </lineage>
</organism>
<dbReference type="PRINTS" id="PR00111">
    <property type="entry name" value="ABHYDROLASE"/>
</dbReference>
<name>A0A5J5HZL3_9SPHN</name>
<dbReference type="Gene3D" id="3.40.50.1820">
    <property type="entry name" value="alpha/beta hydrolase"/>
    <property type="match status" value="1"/>
</dbReference>
<proteinExistence type="inferred from homology"/>
<evidence type="ECO:0000256" key="1">
    <source>
        <dbReference type="ARBA" id="ARBA00008645"/>
    </source>
</evidence>
<comment type="caution">
    <text evidence="4">The sequence shown here is derived from an EMBL/GenBank/DDBJ whole genome shotgun (WGS) entry which is preliminary data.</text>
</comment>
<sequence length="244" mass="26454">MMFAHGYGCDQNMWRYVAPAFEQDFRTILFDYIGAGGSDLGAYDAQKYASLSGYADDVVALGRAMDVRDGVFVGHSVSAMIGLIAARRAPELFSALVLVGPSPCYIDDADYVGGFSRDQILELLEFLDSNHMGWSQAMAPVIMGNSERPELAEELTGSFCRTDPEVAKQFARTTFLSDTRAELGEVDARVLILQCRDDVIAPPSVGEYVRNAIPGSELVHLNATGHCPNLSSPVETIAAIKAFV</sequence>
<evidence type="ECO:0000313" key="4">
    <source>
        <dbReference type="EMBL" id="KAA9028009.1"/>
    </source>
</evidence>
<comment type="similarity">
    <text evidence="1">Belongs to the AB hydrolase superfamily.</text>
</comment>
<keyword evidence="4" id="KW-0378">Hydrolase</keyword>
<dbReference type="SUPFAM" id="SSF53474">
    <property type="entry name" value="alpha/beta-Hydrolases"/>
    <property type="match status" value="1"/>
</dbReference>
<keyword evidence="6" id="KW-1185">Reference proteome</keyword>
<evidence type="ECO:0000313" key="5">
    <source>
        <dbReference type="Proteomes" id="UP000325933"/>
    </source>
</evidence>
<evidence type="ECO:0000313" key="6">
    <source>
        <dbReference type="Proteomes" id="UP000326364"/>
    </source>
</evidence>
<dbReference type="EMBL" id="VYQA01000011">
    <property type="protein sequence ID" value="KAA9028009.1"/>
    <property type="molecule type" value="Genomic_DNA"/>
</dbReference>
<dbReference type="Pfam" id="PF12697">
    <property type="entry name" value="Abhydrolase_6"/>
    <property type="match status" value="1"/>
</dbReference>
<dbReference type="GO" id="GO:0016787">
    <property type="term" value="F:hydrolase activity"/>
    <property type="evidence" value="ECO:0007669"/>
    <property type="project" value="UniProtKB-KW"/>
</dbReference>
<accession>A0A5J5HZL3</accession>
<dbReference type="PANTHER" id="PTHR43039">
    <property type="entry name" value="ESTERASE-RELATED"/>
    <property type="match status" value="1"/>
</dbReference>
<dbReference type="InterPro" id="IPR000073">
    <property type="entry name" value="AB_hydrolase_1"/>
</dbReference>
<gene>
    <name evidence="4" type="ORF">F4U95_14905</name>
    <name evidence="3" type="ORF">F4U96_14780</name>
</gene>